<organism evidence="1 2">
    <name type="scientific">Bacillus cereus</name>
    <dbReference type="NCBI Taxonomy" id="1396"/>
    <lineage>
        <taxon>Bacteria</taxon>
        <taxon>Bacillati</taxon>
        <taxon>Bacillota</taxon>
        <taxon>Bacilli</taxon>
        <taxon>Bacillales</taxon>
        <taxon>Bacillaceae</taxon>
        <taxon>Bacillus</taxon>
        <taxon>Bacillus cereus group</taxon>
    </lineage>
</organism>
<gene>
    <name evidence="1" type="ORF">BJR07_26875</name>
</gene>
<comment type="caution">
    <text evidence="1">The sequence shown here is derived from an EMBL/GenBank/DDBJ whole genome shotgun (WGS) entry which is preliminary data.</text>
</comment>
<name>A0A1Q4L5M2_BACCE</name>
<dbReference type="EMBL" id="MPON01000015">
    <property type="protein sequence ID" value="OKA32939.1"/>
    <property type="molecule type" value="Genomic_DNA"/>
</dbReference>
<reference evidence="1 2" key="1">
    <citation type="submission" date="2016-11" db="EMBL/GenBank/DDBJ databases">
        <title>Identification of Bacillus cereus isolated from egg-white.</title>
        <authorList>
            <person name="Soni A."/>
            <person name="Oey I."/>
            <person name="Silcock P."/>
            <person name="Bremer P."/>
        </authorList>
    </citation>
    <scope>NUCLEOTIDE SEQUENCE [LARGE SCALE GENOMIC DNA]</scope>
    <source>
        <strain evidence="1 2">NZAS03</strain>
    </source>
</reference>
<dbReference type="AlphaFoldDB" id="A0A1Q4L5M2"/>
<protein>
    <submittedName>
        <fullName evidence="1">Uncharacterized protein</fullName>
    </submittedName>
</protein>
<feature type="non-terminal residue" evidence="1">
    <location>
        <position position="1"/>
    </location>
</feature>
<evidence type="ECO:0000313" key="2">
    <source>
        <dbReference type="Proteomes" id="UP000186535"/>
    </source>
</evidence>
<dbReference type="Proteomes" id="UP000186535">
    <property type="component" value="Unassembled WGS sequence"/>
</dbReference>
<dbReference type="RefSeq" id="WP_175562512.1">
    <property type="nucleotide sequence ID" value="NZ_MPON01000015.1"/>
</dbReference>
<accession>A0A1Q4L5M2</accession>
<proteinExistence type="predicted"/>
<sequence length="64" mass="7876">DYEKAIREQDQQVMPLIYDDFLDDSELMNEGWEVDQESRVRVLAFKRTFEFDRNKLLYDKEIKL</sequence>
<evidence type="ECO:0000313" key="1">
    <source>
        <dbReference type="EMBL" id="OKA32939.1"/>
    </source>
</evidence>